<dbReference type="AlphaFoldDB" id="B0VI77"/>
<dbReference type="InterPro" id="IPR028979">
    <property type="entry name" value="Ser_kin/Pase_Hpr-like_N_sf"/>
</dbReference>
<comment type="subunit">
    <text evidence="1">Homohexamer.</text>
</comment>
<reference evidence="3 4" key="1">
    <citation type="journal article" date="2008" name="J. Bacteriol.">
        <title>'Candidatus Cloacamonas acidaminovorans': genome sequence reconstruction provides a first glimpse of a new bacterial division.</title>
        <authorList>
            <person name="Pelletier E."/>
            <person name="Kreimeyer A."/>
            <person name="Bocs S."/>
            <person name="Rouy Z."/>
            <person name="Gyapay G."/>
            <person name="Chouari R."/>
            <person name="Riviere D."/>
            <person name="Ganesan A."/>
            <person name="Daegelen P."/>
            <person name="Sghir A."/>
            <person name="Cohen G.N."/>
            <person name="Medigue C."/>
            <person name="Weissenbach J."/>
            <person name="Le Paslier D."/>
        </authorList>
    </citation>
    <scope>NUCLEOTIDE SEQUENCE [LARGE SCALE GENOMIC DNA]</scope>
    <source>
        <strain evidence="4">Evry</strain>
    </source>
</reference>
<dbReference type="OrthoDB" id="9800390at2"/>
<dbReference type="RefSeq" id="WP_015424911.1">
    <property type="nucleotide sequence ID" value="NC_020449.1"/>
</dbReference>
<evidence type="ECO:0000256" key="1">
    <source>
        <dbReference type="ARBA" id="ARBA00011643"/>
    </source>
</evidence>
<dbReference type="eggNOG" id="COG4109">
    <property type="taxonomic scope" value="Bacteria"/>
</dbReference>
<proteinExistence type="predicted"/>
<name>B0VI77_CLOAI</name>
<dbReference type="Gene3D" id="3.40.1390.20">
    <property type="entry name" value="HprK N-terminal domain-like"/>
    <property type="match status" value="1"/>
</dbReference>
<dbReference type="STRING" id="459349.CLOAM1191"/>
<dbReference type="HOGENOM" id="CLU_140224_0_0_0"/>
<accession>B0VI77</accession>
<dbReference type="Pfam" id="PF07085">
    <property type="entry name" value="DRTGG"/>
    <property type="match status" value="1"/>
</dbReference>
<dbReference type="Proteomes" id="UP000002019">
    <property type="component" value="Chromosome"/>
</dbReference>
<dbReference type="InterPro" id="IPR010766">
    <property type="entry name" value="DRTGG"/>
</dbReference>
<keyword evidence="4" id="KW-1185">Reference proteome</keyword>
<dbReference type="SUPFAM" id="SSF75138">
    <property type="entry name" value="HprK N-terminal domain-like"/>
    <property type="match status" value="1"/>
</dbReference>
<protein>
    <recommendedName>
        <fullName evidence="2">DRTGG domain-containing protein</fullName>
    </recommendedName>
</protein>
<gene>
    <name evidence="3" type="ordered locus">CLOAM1191</name>
</gene>
<dbReference type="KEGG" id="caci:CLOAM1191"/>
<feature type="domain" description="DRTGG" evidence="2">
    <location>
        <begin position="5"/>
        <end position="100"/>
    </location>
</feature>
<evidence type="ECO:0000313" key="3">
    <source>
        <dbReference type="EMBL" id="CAO81053.1"/>
    </source>
</evidence>
<organism evidence="3 4">
    <name type="scientific">Cloacimonas acidaminovorans (strain Evry)</name>
    <dbReference type="NCBI Taxonomy" id="459349"/>
    <lineage>
        <taxon>Bacteria</taxon>
        <taxon>Pseudomonadati</taxon>
        <taxon>Candidatus Cloacimonadota</taxon>
        <taxon>Candidatus Cloacimonadia</taxon>
        <taxon>Candidatus Cloacimonadales</taxon>
        <taxon>Candidatus Cloacimonadaceae</taxon>
        <taxon>Candidatus Cloacimonas</taxon>
    </lineage>
</organism>
<evidence type="ECO:0000313" key="4">
    <source>
        <dbReference type="Proteomes" id="UP000002019"/>
    </source>
</evidence>
<sequence>MTLRDIVELLEAEVLYEGADLNREVPCAFASDLISDILMCTKEPTLLLTGLTNNQVIRLADMIDLIGIVFVRGKKPMQDVIDMAKERGLPLVATNMTLYRSSGILYNAGLRSCRI</sequence>
<dbReference type="EMBL" id="CU466930">
    <property type="protein sequence ID" value="CAO81053.1"/>
    <property type="molecule type" value="Genomic_DNA"/>
</dbReference>
<evidence type="ECO:0000259" key="2">
    <source>
        <dbReference type="Pfam" id="PF07085"/>
    </source>
</evidence>